<dbReference type="InParanoid" id="A0A2K1KBV8"/>
<keyword evidence="3" id="KW-1185">Reference proteome</keyword>
<organism evidence="1">
    <name type="scientific">Physcomitrium patens</name>
    <name type="common">Spreading-leaved earth moss</name>
    <name type="synonym">Physcomitrella patens</name>
    <dbReference type="NCBI Taxonomy" id="3218"/>
    <lineage>
        <taxon>Eukaryota</taxon>
        <taxon>Viridiplantae</taxon>
        <taxon>Streptophyta</taxon>
        <taxon>Embryophyta</taxon>
        <taxon>Bryophyta</taxon>
        <taxon>Bryophytina</taxon>
        <taxon>Bryopsida</taxon>
        <taxon>Funariidae</taxon>
        <taxon>Funariales</taxon>
        <taxon>Funariaceae</taxon>
        <taxon>Physcomitrium</taxon>
    </lineage>
</organism>
<reference evidence="1 3" key="2">
    <citation type="journal article" date="2018" name="Plant J.">
        <title>The Physcomitrella patens chromosome-scale assembly reveals moss genome structure and evolution.</title>
        <authorList>
            <person name="Lang D."/>
            <person name="Ullrich K.K."/>
            <person name="Murat F."/>
            <person name="Fuchs J."/>
            <person name="Jenkins J."/>
            <person name="Haas F.B."/>
            <person name="Piednoel M."/>
            <person name="Gundlach H."/>
            <person name="Van Bel M."/>
            <person name="Meyberg R."/>
            <person name="Vives C."/>
            <person name="Morata J."/>
            <person name="Symeonidi A."/>
            <person name="Hiss M."/>
            <person name="Muchero W."/>
            <person name="Kamisugi Y."/>
            <person name="Saleh O."/>
            <person name="Blanc G."/>
            <person name="Decker E.L."/>
            <person name="van Gessel N."/>
            <person name="Grimwood J."/>
            <person name="Hayes R.D."/>
            <person name="Graham S.W."/>
            <person name="Gunter L.E."/>
            <person name="McDaniel S.F."/>
            <person name="Hoernstein S.N.W."/>
            <person name="Larsson A."/>
            <person name="Li F.W."/>
            <person name="Perroud P.F."/>
            <person name="Phillips J."/>
            <person name="Ranjan P."/>
            <person name="Rokshar D.S."/>
            <person name="Rothfels C.J."/>
            <person name="Schneider L."/>
            <person name="Shu S."/>
            <person name="Stevenson D.W."/>
            <person name="Thummler F."/>
            <person name="Tillich M."/>
            <person name="Villarreal Aguilar J.C."/>
            <person name="Widiez T."/>
            <person name="Wong G.K."/>
            <person name="Wymore A."/>
            <person name="Zhang Y."/>
            <person name="Zimmer A.D."/>
            <person name="Quatrano R.S."/>
            <person name="Mayer K.F.X."/>
            <person name="Goodstein D."/>
            <person name="Casacuberta J.M."/>
            <person name="Vandepoele K."/>
            <person name="Reski R."/>
            <person name="Cuming A.C."/>
            <person name="Tuskan G.A."/>
            <person name="Maumus F."/>
            <person name="Salse J."/>
            <person name="Schmutz J."/>
            <person name="Rensing S.A."/>
        </authorList>
    </citation>
    <scope>NUCLEOTIDE SEQUENCE [LARGE SCALE GENOMIC DNA]</scope>
    <source>
        <strain evidence="2 3">cv. Gransden 2004</strain>
    </source>
</reference>
<proteinExistence type="predicted"/>
<evidence type="ECO:0000313" key="2">
    <source>
        <dbReference type="EnsemblPlants" id="PAC:32923016.CDS.1"/>
    </source>
</evidence>
<dbReference type="Gramene" id="Pp3c7_15840V3.1">
    <property type="protein sequence ID" value="PAC:32923016.CDS.1"/>
    <property type="gene ID" value="Pp3c7_15840"/>
</dbReference>
<accession>A0A2K1KBV8</accession>
<sequence>MATKTSRLQGSKLHFLGRSASPGVLSRPLHHDSRGFAAVRPAYSVPVPNCVTRKTRESGPSLTLPMTLSSLELMAK</sequence>
<evidence type="ECO:0000313" key="1">
    <source>
        <dbReference type="EMBL" id="PNR51259.1"/>
    </source>
</evidence>
<dbReference type="AlphaFoldDB" id="A0A2K1KBV8"/>
<name>A0A2K1KBV8_PHYPA</name>
<protein>
    <submittedName>
        <fullName evidence="1 2">Uncharacterized protein</fullName>
    </submittedName>
</protein>
<dbReference type="Proteomes" id="UP000006727">
    <property type="component" value="Chromosome 7"/>
</dbReference>
<dbReference type="EnsemblPlants" id="Pp3c7_15840V3.1">
    <property type="protein sequence ID" value="PAC:32923016.CDS.1"/>
    <property type="gene ID" value="Pp3c7_15840"/>
</dbReference>
<reference evidence="2" key="3">
    <citation type="submission" date="2020-12" db="UniProtKB">
        <authorList>
            <consortium name="EnsemblPlants"/>
        </authorList>
    </citation>
    <scope>IDENTIFICATION</scope>
</reference>
<dbReference type="Gramene" id="Pp3c7_15840V3.2">
    <property type="protein sequence ID" value="PAC:32923017.CDS.1"/>
    <property type="gene ID" value="Pp3c7_15840"/>
</dbReference>
<evidence type="ECO:0000313" key="3">
    <source>
        <dbReference type="Proteomes" id="UP000006727"/>
    </source>
</evidence>
<reference evidence="1 3" key="1">
    <citation type="journal article" date="2008" name="Science">
        <title>The Physcomitrella genome reveals evolutionary insights into the conquest of land by plants.</title>
        <authorList>
            <person name="Rensing S."/>
            <person name="Lang D."/>
            <person name="Zimmer A."/>
            <person name="Terry A."/>
            <person name="Salamov A."/>
            <person name="Shapiro H."/>
            <person name="Nishiyama T."/>
            <person name="Perroud P.-F."/>
            <person name="Lindquist E."/>
            <person name="Kamisugi Y."/>
            <person name="Tanahashi T."/>
            <person name="Sakakibara K."/>
            <person name="Fujita T."/>
            <person name="Oishi K."/>
            <person name="Shin-I T."/>
            <person name="Kuroki Y."/>
            <person name="Toyoda A."/>
            <person name="Suzuki Y."/>
            <person name="Hashimoto A."/>
            <person name="Yamaguchi K."/>
            <person name="Sugano A."/>
            <person name="Kohara Y."/>
            <person name="Fujiyama A."/>
            <person name="Anterola A."/>
            <person name="Aoki S."/>
            <person name="Ashton N."/>
            <person name="Barbazuk W.B."/>
            <person name="Barker E."/>
            <person name="Bennetzen J."/>
            <person name="Bezanilla M."/>
            <person name="Blankenship R."/>
            <person name="Cho S.H."/>
            <person name="Dutcher S."/>
            <person name="Estelle M."/>
            <person name="Fawcett J.A."/>
            <person name="Gundlach H."/>
            <person name="Hanada K."/>
            <person name="Heyl A."/>
            <person name="Hicks K.A."/>
            <person name="Hugh J."/>
            <person name="Lohr M."/>
            <person name="Mayer K."/>
            <person name="Melkozernov A."/>
            <person name="Murata T."/>
            <person name="Nelson D."/>
            <person name="Pils B."/>
            <person name="Prigge M."/>
            <person name="Reiss B."/>
            <person name="Renner T."/>
            <person name="Rombauts S."/>
            <person name="Rushton P."/>
            <person name="Sanderfoot A."/>
            <person name="Schween G."/>
            <person name="Shiu S.-H."/>
            <person name="Stueber K."/>
            <person name="Theodoulou F.L."/>
            <person name="Tu H."/>
            <person name="Van de Peer Y."/>
            <person name="Verrier P.J."/>
            <person name="Waters E."/>
            <person name="Wood A."/>
            <person name="Yang L."/>
            <person name="Cove D."/>
            <person name="Cuming A."/>
            <person name="Hasebe M."/>
            <person name="Lucas S."/>
            <person name="Mishler D.B."/>
            <person name="Reski R."/>
            <person name="Grigoriev I."/>
            <person name="Quatrano R.S."/>
            <person name="Boore J.L."/>
        </authorList>
    </citation>
    <scope>NUCLEOTIDE SEQUENCE [LARGE SCALE GENOMIC DNA]</scope>
    <source>
        <strain evidence="2 3">cv. Gransden 2004</strain>
    </source>
</reference>
<gene>
    <name evidence="1" type="ORF">PHYPA_010445</name>
</gene>
<dbReference type="EMBL" id="ABEU02000007">
    <property type="protein sequence ID" value="PNR51259.1"/>
    <property type="molecule type" value="Genomic_DNA"/>
</dbReference>
<dbReference type="EnsemblPlants" id="Pp3c7_15840V3.2">
    <property type="protein sequence ID" value="PAC:32923017.CDS.1"/>
    <property type="gene ID" value="Pp3c7_15840"/>
</dbReference>